<evidence type="ECO:0000313" key="3">
    <source>
        <dbReference type="Proteomes" id="UP000004926"/>
    </source>
</evidence>
<accession>H5X3Q7</accession>
<dbReference type="STRING" id="882083.SacmaDRAFT_2831"/>
<dbReference type="EMBL" id="CM001439">
    <property type="protein sequence ID" value="EHR51070.1"/>
    <property type="molecule type" value="Genomic_DNA"/>
</dbReference>
<feature type="domain" description="NADP-dependent oxidoreductase" evidence="1">
    <location>
        <begin position="54"/>
        <end position="311"/>
    </location>
</feature>
<gene>
    <name evidence="2" type="ORF">SacmaDRAFT_2831</name>
</gene>
<name>H5X3Q7_9PSEU</name>
<keyword evidence="3" id="KW-1185">Reference proteome</keyword>
<sequence>MWRRAPTPNFLGTVTVMDNTARTAVGLAALGRPAYINLGRTGALPSHRDVETMRARTYAVLDRAYAAGIRRVDAARSYGRAEEFLAGWLADRGHTDVVVSSKWGYRYVGQWRLDARVHEVKEHSLERFREQWAQTAALLGEVITLYQVHSLTADSGLFTDEPLLEALAELADRGVAVGFSTSGPAQADTIRRALDLQVAGVGVFSAVQSTWNPLETSAGPALADAHAAGVLVQVKETLANGRLAVEPPRRLAELAEARGVSTDAVALAHVFAQPWADVVLLGPASTQQLADNLVGARLALAEEDLAALADLREEPERYWARRSGMHWQ</sequence>
<dbReference type="InterPro" id="IPR053135">
    <property type="entry name" value="AKR2_Oxidoreductase"/>
</dbReference>
<evidence type="ECO:0000259" key="1">
    <source>
        <dbReference type="Pfam" id="PF00248"/>
    </source>
</evidence>
<dbReference type="InterPro" id="IPR023210">
    <property type="entry name" value="NADP_OxRdtase_dom"/>
</dbReference>
<proteinExistence type="predicted"/>
<dbReference type="eggNOG" id="COG0667">
    <property type="taxonomic scope" value="Bacteria"/>
</dbReference>
<reference evidence="2 3" key="1">
    <citation type="journal article" date="2012" name="Stand. Genomic Sci.">
        <title>Genome sequence of the ocean sediment bacterium Saccharomonospora marina type strain (XMU15(T)).</title>
        <authorList>
            <person name="Klenk H.P."/>
            <person name="Lu M."/>
            <person name="Lucas S."/>
            <person name="Lapidus A."/>
            <person name="Copeland A."/>
            <person name="Pitluck S."/>
            <person name="Goodwin L.A."/>
            <person name="Han C."/>
            <person name="Tapia R."/>
            <person name="Brambilla E.M."/>
            <person name="Potter G."/>
            <person name="Land M."/>
            <person name="Ivanova N."/>
            <person name="Rohde M."/>
            <person name="Goker M."/>
            <person name="Detter J.C."/>
            <person name="Li W.J."/>
            <person name="Kyrpides N.C."/>
            <person name="Woyke T."/>
        </authorList>
    </citation>
    <scope>NUCLEOTIDE SEQUENCE [LARGE SCALE GENOMIC DNA]</scope>
    <source>
        <strain evidence="2 3">XMU15</strain>
    </source>
</reference>
<protein>
    <submittedName>
        <fullName evidence="2">Putative oxidoreductase, aryl-alcohol dehydrogenase like protein</fullName>
    </submittedName>
</protein>
<dbReference type="InterPro" id="IPR036812">
    <property type="entry name" value="NAD(P)_OxRdtase_dom_sf"/>
</dbReference>
<dbReference type="AlphaFoldDB" id="H5X3Q7"/>
<dbReference type="PANTHER" id="PTHR43312">
    <property type="entry name" value="D-THREO-ALDOSE 1-DEHYDROGENASE"/>
    <property type="match status" value="1"/>
</dbReference>
<evidence type="ECO:0000313" key="2">
    <source>
        <dbReference type="EMBL" id="EHR51070.1"/>
    </source>
</evidence>
<organism evidence="2 3">
    <name type="scientific">Saccharomonospora marina XMU15</name>
    <dbReference type="NCBI Taxonomy" id="882083"/>
    <lineage>
        <taxon>Bacteria</taxon>
        <taxon>Bacillati</taxon>
        <taxon>Actinomycetota</taxon>
        <taxon>Actinomycetes</taxon>
        <taxon>Pseudonocardiales</taxon>
        <taxon>Pseudonocardiaceae</taxon>
        <taxon>Saccharomonospora</taxon>
    </lineage>
</organism>
<dbReference type="Pfam" id="PF00248">
    <property type="entry name" value="Aldo_ket_red"/>
    <property type="match status" value="1"/>
</dbReference>
<dbReference type="PANTHER" id="PTHR43312:SF1">
    <property type="entry name" value="NADP-DEPENDENT OXIDOREDUCTASE DOMAIN-CONTAINING PROTEIN"/>
    <property type="match status" value="1"/>
</dbReference>
<dbReference type="Proteomes" id="UP000004926">
    <property type="component" value="Chromosome"/>
</dbReference>
<dbReference type="Gene3D" id="3.20.20.100">
    <property type="entry name" value="NADP-dependent oxidoreductase domain"/>
    <property type="match status" value="1"/>
</dbReference>
<dbReference type="HOGENOM" id="CLU_073071_0_0_11"/>
<dbReference type="SUPFAM" id="SSF51430">
    <property type="entry name" value="NAD(P)-linked oxidoreductase"/>
    <property type="match status" value="1"/>
</dbReference>